<dbReference type="GO" id="GO:0015833">
    <property type="term" value="P:peptide transport"/>
    <property type="evidence" value="ECO:0007669"/>
    <property type="project" value="TreeGrafter"/>
</dbReference>
<dbReference type="GO" id="GO:1904680">
    <property type="term" value="F:peptide transmembrane transporter activity"/>
    <property type="evidence" value="ECO:0007669"/>
    <property type="project" value="TreeGrafter"/>
</dbReference>
<dbReference type="GO" id="GO:0043190">
    <property type="term" value="C:ATP-binding cassette (ABC) transporter complex"/>
    <property type="evidence" value="ECO:0007669"/>
    <property type="project" value="InterPro"/>
</dbReference>
<dbReference type="Proteomes" id="UP000443843">
    <property type="component" value="Unassembled WGS sequence"/>
</dbReference>
<reference evidence="6 7" key="1">
    <citation type="submission" date="2019-11" db="EMBL/GenBank/DDBJ databases">
        <title>Pseudooceanicola pacifica sp. nov., isolated from deep-sea sediment of the Pacific Ocean.</title>
        <authorList>
            <person name="Lyu L."/>
        </authorList>
    </citation>
    <scope>NUCLEOTIDE SEQUENCE [LARGE SCALE GENOMIC DNA]</scope>
    <source>
        <strain evidence="6 7">216_PA32_1</strain>
    </source>
</reference>
<dbReference type="Gene3D" id="3.40.190.10">
    <property type="entry name" value="Periplasmic binding protein-like II"/>
    <property type="match status" value="1"/>
</dbReference>
<evidence type="ECO:0000256" key="4">
    <source>
        <dbReference type="ARBA" id="ARBA00022729"/>
    </source>
</evidence>
<feature type="domain" description="Solute-binding protein family 5" evidence="5">
    <location>
        <begin position="113"/>
        <end position="460"/>
    </location>
</feature>
<name>A0A844W493_9RHOB</name>
<evidence type="ECO:0000256" key="1">
    <source>
        <dbReference type="ARBA" id="ARBA00004418"/>
    </source>
</evidence>
<proteinExistence type="inferred from homology"/>
<evidence type="ECO:0000313" key="6">
    <source>
        <dbReference type="EMBL" id="MWB77885.1"/>
    </source>
</evidence>
<dbReference type="PANTHER" id="PTHR30290">
    <property type="entry name" value="PERIPLASMIC BINDING COMPONENT OF ABC TRANSPORTER"/>
    <property type="match status" value="1"/>
</dbReference>
<keyword evidence="3" id="KW-0813">Transport</keyword>
<comment type="subcellular location">
    <subcellularLocation>
        <location evidence="1">Periplasm</location>
    </subcellularLocation>
</comment>
<accession>A0A844W493</accession>
<dbReference type="PROSITE" id="PS01040">
    <property type="entry name" value="SBP_BACTERIAL_5"/>
    <property type="match status" value="1"/>
</dbReference>
<protein>
    <recommendedName>
        <fullName evidence="5">Solute-binding protein family 5 domain-containing protein</fullName>
    </recommendedName>
</protein>
<gene>
    <name evidence="6" type="ORF">GLS40_07610</name>
</gene>
<organism evidence="6 7">
    <name type="scientific">Pseudooceanicola pacificus</name>
    <dbReference type="NCBI Taxonomy" id="2676438"/>
    <lineage>
        <taxon>Bacteria</taxon>
        <taxon>Pseudomonadati</taxon>
        <taxon>Pseudomonadota</taxon>
        <taxon>Alphaproteobacteria</taxon>
        <taxon>Rhodobacterales</taxon>
        <taxon>Paracoccaceae</taxon>
        <taxon>Pseudooceanicola</taxon>
    </lineage>
</organism>
<comment type="caution">
    <text evidence="6">The sequence shown here is derived from an EMBL/GenBank/DDBJ whole genome shotgun (WGS) entry which is preliminary data.</text>
</comment>
<evidence type="ECO:0000256" key="3">
    <source>
        <dbReference type="ARBA" id="ARBA00022448"/>
    </source>
</evidence>
<dbReference type="Pfam" id="PF00496">
    <property type="entry name" value="SBP_bac_5"/>
    <property type="match status" value="1"/>
</dbReference>
<dbReference type="PIRSF" id="PIRSF002741">
    <property type="entry name" value="MppA"/>
    <property type="match status" value="1"/>
</dbReference>
<dbReference type="GO" id="GO:0030288">
    <property type="term" value="C:outer membrane-bounded periplasmic space"/>
    <property type="evidence" value="ECO:0007669"/>
    <property type="project" value="UniProtKB-ARBA"/>
</dbReference>
<dbReference type="InterPro" id="IPR023765">
    <property type="entry name" value="SBP_5_CS"/>
</dbReference>
<comment type="similarity">
    <text evidence="2">Belongs to the bacterial solute-binding protein 5 family.</text>
</comment>
<dbReference type="Gene3D" id="3.10.105.10">
    <property type="entry name" value="Dipeptide-binding Protein, Domain 3"/>
    <property type="match status" value="1"/>
</dbReference>
<dbReference type="InterPro" id="IPR030678">
    <property type="entry name" value="Peptide/Ni-bd"/>
</dbReference>
<dbReference type="PANTHER" id="PTHR30290:SF9">
    <property type="entry name" value="OLIGOPEPTIDE-BINDING PROTEIN APPA"/>
    <property type="match status" value="1"/>
</dbReference>
<keyword evidence="7" id="KW-1185">Reference proteome</keyword>
<dbReference type="InterPro" id="IPR039424">
    <property type="entry name" value="SBP_5"/>
</dbReference>
<dbReference type="EMBL" id="WNXQ01000003">
    <property type="protein sequence ID" value="MWB77885.1"/>
    <property type="molecule type" value="Genomic_DNA"/>
</dbReference>
<dbReference type="SUPFAM" id="SSF53850">
    <property type="entry name" value="Periplasmic binding protein-like II"/>
    <property type="match status" value="1"/>
</dbReference>
<evidence type="ECO:0000256" key="2">
    <source>
        <dbReference type="ARBA" id="ARBA00005695"/>
    </source>
</evidence>
<sequence length="548" mass="61044">MDAREYAKFLTLKDPAWEGGDTRKQGGTIMRTETFRFKGFGRLSAGLVLALGLATGPAALAQEAKKGGTLTVAIETDMEGFDAVESGAAGITDQTVMKTVMEPLMTWNHETNEPGPLLATEWSPNEDQTVWTVKLRDDVKFHDGSPFTATDVAHHYNRVLDPANKSRSRSYISVIEHVDAIDDTTVEFHLKHPWAALLPYLASTGYSGMIPSHKQVEAGKQQREPIGTGPYRLVEWRSGDRLVMEKNQDYWAKDEINVDKIVFRQLPDTQTRFASLQSGQVDVIWTDRGPTILEAQTDPNIVTLIAEGGGAATVMLNGKEGMVLANDNLRFALAHAWNQAAVTKISWQDTRPNVEHPLGNVDCSAFDMHYRAFDIDKAKDYLAKYKEETGKDNVTLTMIHTATARGRELGEIYQQTARAAGIELELVPVDQTTLVKRTYGSDFDITGWRISDGADLGPQLFSYTQPGSSYNLTGFDDPELTQLGEEMRVATSLRERHDLQCKMAARMNERARILYRGGGRYYAFTRPNIKNVPEPFSGVTDVTRAWIE</sequence>
<dbReference type="AlphaFoldDB" id="A0A844W493"/>
<keyword evidence="4" id="KW-0732">Signal</keyword>
<evidence type="ECO:0000259" key="5">
    <source>
        <dbReference type="Pfam" id="PF00496"/>
    </source>
</evidence>
<evidence type="ECO:0000313" key="7">
    <source>
        <dbReference type="Proteomes" id="UP000443843"/>
    </source>
</evidence>
<dbReference type="InterPro" id="IPR000914">
    <property type="entry name" value="SBP_5_dom"/>
</dbReference>